<evidence type="ECO:0000313" key="2">
    <source>
        <dbReference type="EMBL" id="PBK64890.1"/>
    </source>
</evidence>
<gene>
    <name evidence="2" type="ORF">ARMSODRAFT_455224</name>
</gene>
<evidence type="ECO:0000313" key="3">
    <source>
        <dbReference type="Proteomes" id="UP000218334"/>
    </source>
</evidence>
<feature type="compositionally biased region" description="Basic residues" evidence="1">
    <location>
        <begin position="1"/>
        <end position="10"/>
    </location>
</feature>
<reference evidence="3" key="1">
    <citation type="journal article" date="2017" name="Nat. Ecol. Evol.">
        <title>Genome expansion and lineage-specific genetic innovations in the forest pathogenic fungi Armillaria.</title>
        <authorList>
            <person name="Sipos G."/>
            <person name="Prasanna A.N."/>
            <person name="Walter M.C."/>
            <person name="O'Connor E."/>
            <person name="Balint B."/>
            <person name="Krizsan K."/>
            <person name="Kiss B."/>
            <person name="Hess J."/>
            <person name="Varga T."/>
            <person name="Slot J."/>
            <person name="Riley R."/>
            <person name="Boka B."/>
            <person name="Rigling D."/>
            <person name="Barry K."/>
            <person name="Lee J."/>
            <person name="Mihaltcheva S."/>
            <person name="LaButti K."/>
            <person name="Lipzen A."/>
            <person name="Waldron R."/>
            <person name="Moloney N.M."/>
            <person name="Sperisen C."/>
            <person name="Kredics L."/>
            <person name="Vagvoelgyi C."/>
            <person name="Patrignani A."/>
            <person name="Fitzpatrick D."/>
            <person name="Nagy I."/>
            <person name="Doyle S."/>
            <person name="Anderson J.B."/>
            <person name="Grigoriev I.V."/>
            <person name="Gueldener U."/>
            <person name="Muensterkoetter M."/>
            <person name="Nagy L.G."/>
        </authorList>
    </citation>
    <scope>NUCLEOTIDE SEQUENCE [LARGE SCALE GENOMIC DNA]</scope>
    <source>
        <strain evidence="3">28-4</strain>
    </source>
</reference>
<name>A0A2H3B5C1_9AGAR</name>
<organism evidence="2 3">
    <name type="scientific">Armillaria solidipes</name>
    <dbReference type="NCBI Taxonomy" id="1076256"/>
    <lineage>
        <taxon>Eukaryota</taxon>
        <taxon>Fungi</taxon>
        <taxon>Dikarya</taxon>
        <taxon>Basidiomycota</taxon>
        <taxon>Agaricomycotina</taxon>
        <taxon>Agaricomycetes</taxon>
        <taxon>Agaricomycetidae</taxon>
        <taxon>Agaricales</taxon>
        <taxon>Marasmiineae</taxon>
        <taxon>Physalacriaceae</taxon>
        <taxon>Armillaria</taxon>
    </lineage>
</organism>
<feature type="compositionally biased region" description="Low complexity" evidence="1">
    <location>
        <begin position="82"/>
        <end position="95"/>
    </location>
</feature>
<protein>
    <submittedName>
        <fullName evidence="2">Uncharacterized protein</fullName>
    </submittedName>
</protein>
<proteinExistence type="predicted"/>
<feature type="compositionally biased region" description="Low complexity" evidence="1">
    <location>
        <begin position="12"/>
        <end position="30"/>
    </location>
</feature>
<feature type="region of interest" description="Disordered" evidence="1">
    <location>
        <begin position="132"/>
        <end position="156"/>
    </location>
</feature>
<evidence type="ECO:0000256" key="1">
    <source>
        <dbReference type="SAM" id="MobiDB-lite"/>
    </source>
</evidence>
<feature type="region of interest" description="Disordered" evidence="1">
    <location>
        <begin position="1"/>
        <end position="118"/>
    </location>
</feature>
<sequence length="212" mass="21999">MAGFLRKKSNKQPQTTPTPSGPISIGGPTPLYAKFASVTTNGRTTGSGGKRKQGTISREDRDSTTSLLPIQPVPSSSGDHAPVPVDVLSSSPPASTLVTNRRLSRGGGGGAPRLDTLIPSEALFSTPKVLTRSTADNQDGSGGSGRHNLQPGSLRGAKGITHEVGITLPGSFDSPGLGPPGILRDQRLPIRLVLLAPFYPSSSRQSYRLLTA</sequence>
<feature type="compositionally biased region" description="Polar residues" evidence="1">
    <location>
        <begin position="64"/>
        <end position="78"/>
    </location>
</feature>
<accession>A0A2H3B5C1</accession>
<dbReference type="AlphaFoldDB" id="A0A2H3B5C1"/>
<dbReference type="Proteomes" id="UP000218334">
    <property type="component" value="Unassembled WGS sequence"/>
</dbReference>
<dbReference type="EMBL" id="KZ293449">
    <property type="protein sequence ID" value="PBK64890.1"/>
    <property type="molecule type" value="Genomic_DNA"/>
</dbReference>
<keyword evidence="3" id="KW-1185">Reference proteome</keyword>